<keyword evidence="1" id="KW-0880">Kelch repeat</keyword>
<dbReference type="PANTHER" id="PTHR24412">
    <property type="entry name" value="KELCH PROTEIN"/>
    <property type="match status" value="1"/>
</dbReference>
<dbReference type="Gene3D" id="2.120.10.80">
    <property type="entry name" value="Kelch-type beta propeller"/>
    <property type="match status" value="2"/>
</dbReference>
<protein>
    <recommendedName>
        <fullName evidence="4">BTB domain-containing protein</fullName>
    </recommendedName>
</protein>
<feature type="domain" description="BTB" evidence="4">
    <location>
        <begin position="55"/>
        <end position="122"/>
    </location>
</feature>
<dbReference type="EnsemblMetazoa" id="XM_029486633.1">
    <property type="protein sequence ID" value="XP_029342493.1"/>
    <property type="gene ID" value="LOC100158704"/>
</dbReference>
<keyword evidence="3" id="KW-0009">Actin-binding</keyword>
<dbReference type="Gene3D" id="1.25.40.420">
    <property type="match status" value="2"/>
</dbReference>
<name>A0A8R2JMQ0_ACYPI</name>
<evidence type="ECO:0000313" key="6">
    <source>
        <dbReference type="Proteomes" id="UP000007819"/>
    </source>
</evidence>
<dbReference type="InterPro" id="IPR000210">
    <property type="entry name" value="BTB/POZ_dom"/>
</dbReference>
<evidence type="ECO:0000313" key="5">
    <source>
        <dbReference type="EnsemblMetazoa" id="XP_029342493.1"/>
    </source>
</evidence>
<evidence type="ECO:0000256" key="1">
    <source>
        <dbReference type="ARBA" id="ARBA00022441"/>
    </source>
</evidence>
<keyword evidence="6" id="KW-1185">Reference proteome</keyword>
<keyword evidence="2" id="KW-0677">Repeat</keyword>
<dbReference type="Pfam" id="PF07707">
    <property type="entry name" value="BACK"/>
    <property type="match status" value="2"/>
</dbReference>
<dbReference type="Proteomes" id="UP000007819">
    <property type="component" value="Chromosome A1"/>
</dbReference>
<evidence type="ECO:0000256" key="2">
    <source>
        <dbReference type="ARBA" id="ARBA00022737"/>
    </source>
</evidence>
<dbReference type="InterPro" id="IPR011705">
    <property type="entry name" value="BACK"/>
</dbReference>
<dbReference type="RefSeq" id="XP_029342494.1">
    <property type="nucleotide sequence ID" value="XM_029486634.1"/>
</dbReference>
<dbReference type="SUPFAM" id="SSF54695">
    <property type="entry name" value="POZ domain"/>
    <property type="match status" value="2"/>
</dbReference>
<dbReference type="InterPro" id="IPR011333">
    <property type="entry name" value="SKP1/BTB/POZ_sf"/>
</dbReference>
<dbReference type="SMART" id="SM00225">
    <property type="entry name" value="BTB"/>
    <property type="match status" value="2"/>
</dbReference>
<dbReference type="GO" id="GO:0003779">
    <property type="term" value="F:actin binding"/>
    <property type="evidence" value="ECO:0007669"/>
    <property type="project" value="UniProtKB-KW"/>
</dbReference>
<dbReference type="PROSITE" id="PS50097">
    <property type="entry name" value="BTB"/>
    <property type="match status" value="1"/>
</dbReference>
<dbReference type="InterPro" id="IPR006652">
    <property type="entry name" value="Kelch_1"/>
</dbReference>
<dbReference type="AlphaFoldDB" id="A0A8R2JMQ0"/>
<dbReference type="Pfam" id="PF00651">
    <property type="entry name" value="BTB"/>
    <property type="match status" value="2"/>
</dbReference>
<dbReference type="RefSeq" id="XP_029342493.1">
    <property type="nucleotide sequence ID" value="XM_029486633.1"/>
</dbReference>
<dbReference type="GeneID" id="100158704"/>
<proteinExistence type="predicted"/>
<dbReference type="EnsemblMetazoa" id="XM_029486634.1">
    <property type="protein sequence ID" value="XP_029342494.1"/>
    <property type="gene ID" value="LOC100158704"/>
</dbReference>
<sequence length="1090" mass="122016">MSVKEMDTIKASSCENNVKQVLKSNECKPIHFTNSFHSDRILEDLQSLRKNEVLCDIRFETDDGCITFGHKNVLMVASPYFRAMFNNFDESIKDLVKISELDSTVLQILLDYIYTGELIMTKENVQVLLPAANILHLDFVITACSEFLQKQLDASNCLGIRAFADLHNCTELLASSETLIKKQFLEVVNSDEFLSLSSDDVVKIISFNDLAVPYEEKVFESVIKWVKQDSDQRKDLLTELMEHVRLPLISSRPDILFNIAKEPLVNNNPKCKDFVIEAYHFNLQKSVQYFTIPQTIRCKPRQFGDSHKVILMFNRSGTSLKCYTEWYNPETKLHEKAPGINNCRWEAGLCVVRDQFVFAVGGVNNIRSQSVSMLDVSSQSPSWVPMADMVVKRRRLGIGVLDDCIYAVGGGDITNPLNNVEVFDVSIQKWRLVASMSTKRCDLGVGVLNNRLYAVGGAAEKNSLKSVEYYDPTLDAWTPVAEMSEHRQGVGVGVLDGLMYAIGGYGGKYLKSVEVYRPSDGVWSSVADMEICRFRPRVVALDGLLYVMGGESDDSIYSDTVEIYNPKTNTWTMERFSRSESRNICKTGNNTVNLRKLDSTVLQLLVDYIYTGEIIVTKENVQGLLPVSNLLQLDFVNGACIEFLQKQLNKTNCLGIRAFARLHNCTELLSSSETFIKKQFLEVVNSDEFLSLSSDDVVKIISFNDLAVPYEEKVFDCVIEWVKHDLEHRIHFLPELMEHVRLPLLKSDILFNISEEPLLKNSPKCKDFVYDALQFNIQKSFQYITIPKTIRCKPRQFGGSQKVILTFNRSNKFPKCYTEWYDPATNLRENAPGINDCRQSAGVGVIGDQFVFIVGGVNGSSSKSVIVLDVSLKSHSWVPMVDMLVSRARPGVGVLNNCIYAVGGLDGTNNLKSAEIFDVSTQKWRMVSSMSTTRSCMGIGVLNNCLYAIGGSSNKHSLKSVEYYDPSLDTWTPVAEMSVCRTSVGVGVLDGVIYAIGGFNGNYLKSVEVYRPSDGVWSSIADMHFSRYQPGVAVLDGLLYVMGGTTSSDNTLADSVEMYNPNTNTWNVMSSGSGILIYGGVVVDRPQHLN</sequence>
<organism evidence="5 6">
    <name type="scientific">Acyrthosiphon pisum</name>
    <name type="common">Pea aphid</name>
    <dbReference type="NCBI Taxonomy" id="7029"/>
    <lineage>
        <taxon>Eukaryota</taxon>
        <taxon>Metazoa</taxon>
        <taxon>Ecdysozoa</taxon>
        <taxon>Arthropoda</taxon>
        <taxon>Hexapoda</taxon>
        <taxon>Insecta</taxon>
        <taxon>Pterygota</taxon>
        <taxon>Neoptera</taxon>
        <taxon>Paraneoptera</taxon>
        <taxon>Hemiptera</taxon>
        <taxon>Sternorrhyncha</taxon>
        <taxon>Aphidomorpha</taxon>
        <taxon>Aphidoidea</taxon>
        <taxon>Aphididae</taxon>
        <taxon>Macrosiphini</taxon>
        <taxon>Acyrthosiphon</taxon>
    </lineage>
</organism>
<evidence type="ECO:0000259" key="4">
    <source>
        <dbReference type="PROSITE" id="PS50097"/>
    </source>
</evidence>
<dbReference type="OrthoDB" id="6586949at2759"/>
<dbReference type="SMART" id="SM00875">
    <property type="entry name" value="BACK"/>
    <property type="match status" value="2"/>
</dbReference>
<dbReference type="InterPro" id="IPR015915">
    <property type="entry name" value="Kelch-typ_b-propeller"/>
</dbReference>
<dbReference type="PANTHER" id="PTHR24412:SF466">
    <property type="entry name" value="RING CANAL KELCH PROTEIN"/>
    <property type="match status" value="1"/>
</dbReference>
<dbReference type="Gene3D" id="3.30.710.10">
    <property type="entry name" value="Potassium Channel Kv1.1, Chain A"/>
    <property type="match status" value="2"/>
</dbReference>
<evidence type="ECO:0000256" key="3">
    <source>
        <dbReference type="ARBA" id="ARBA00023203"/>
    </source>
</evidence>
<dbReference type="Pfam" id="PF01344">
    <property type="entry name" value="Kelch_1"/>
    <property type="match status" value="8"/>
</dbReference>
<dbReference type="SUPFAM" id="SSF117281">
    <property type="entry name" value="Kelch motif"/>
    <property type="match status" value="2"/>
</dbReference>
<reference evidence="5" key="2">
    <citation type="submission" date="2022-06" db="UniProtKB">
        <authorList>
            <consortium name="EnsemblMetazoa"/>
        </authorList>
    </citation>
    <scope>IDENTIFICATION</scope>
</reference>
<dbReference type="SMART" id="SM00612">
    <property type="entry name" value="Kelch"/>
    <property type="match status" value="11"/>
</dbReference>
<dbReference type="KEGG" id="api:100158704"/>
<accession>A0A8R2JMQ0</accession>
<reference evidence="6" key="1">
    <citation type="submission" date="2010-06" db="EMBL/GenBank/DDBJ databases">
        <authorList>
            <person name="Jiang H."/>
            <person name="Abraham K."/>
            <person name="Ali S."/>
            <person name="Alsbrooks S.L."/>
            <person name="Anim B.N."/>
            <person name="Anosike U.S."/>
            <person name="Attaway T."/>
            <person name="Bandaranaike D.P."/>
            <person name="Battles P.K."/>
            <person name="Bell S.N."/>
            <person name="Bell A.V."/>
            <person name="Beltran B."/>
            <person name="Bickham C."/>
            <person name="Bustamante Y."/>
            <person name="Caleb T."/>
            <person name="Canada A."/>
            <person name="Cardenas V."/>
            <person name="Carter K."/>
            <person name="Chacko J."/>
            <person name="Chandrabose M.N."/>
            <person name="Chavez D."/>
            <person name="Chavez A."/>
            <person name="Chen L."/>
            <person name="Chu H.-S."/>
            <person name="Claassen K.J."/>
            <person name="Cockrell R."/>
            <person name="Collins M."/>
            <person name="Cooper J.A."/>
            <person name="Cree A."/>
            <person name="Curry S.M."/>
            <person name="Da Y."/>
            <person name="Dao M.D."/>
            <person name="Das B."/>
            <person name="Davila M.-L."/>
            <person name="Davy-Carroll L."/>
            <person name="Denson S."/>
            <person name="Dinh H."/>
            <person name="Ebong V.E."/>
            <person name="Edwards J.R."/>
            <person name="Egan A."/>
            <person name="El-Daye J."/>
            <person name="Escobedo L."/>
            <person name="Fernandez S."/>
            <person name="Fernando P.R."/>
            <person name="Flagg N."/>
            <person name="Forbes L.D."/>
            <person name="Fowler R.G."/>
            <person name="Fu Q."/>
            <person name="Gabisi R.A."/>
            <person name="Ganer J."/>
            <person name="Garbino Pronczuk A."/>
            <person name="Garcia R.M."/>
            <person name="Garner T."/>
            <person name="Garrett T.E."/>
            <person name="Gonzalez D.A."/>
            <person name="Hamid H."/>
            <person name="Hawkins E.S."/>
            <person name="Hirani K."/>
            <person name="Hogues M.E."/>
            <person name="Hollins B."/>
            <person name="Hsiao C.-H."/>
            <person name="Jabil R."/>
            <person name="James M.L."/>
            <person name="Jhangiani S.N."/>
            <person name="Johnson B."/>
            <person name="Johnson Q."/>
            <person name="Joshi V."/>
            <person name="Kalu J.B."/>
            <person name="Kam C."/>
            <person name="Kashfia A."/>
            <person name="Keebler J."/>
            <person name="Kisamo H."/>
            <person name="Kovar C.L."/>
            <person name="Lago L.A."/>
            <person name="Lai C.-Y."/>
            <person name="Laidlaw J."/>
            <person name="Lara F."/>
            <person name="Le T.-K."/>
            <person name="Lee S.L."/>
            <person name="Legall F.H."/>
            <person name="Lemon S.J."/>
            <person name="Lewis L.R."/>
            <person name="Li B."/>
            <person name="Liu Y."/>
            <person name="Liu Y.-S."/>
            <person name="Lopez J."/>
            <person name="Lozado R.J."/>
            <person name="Lu J."/>
            <person name="Madu R.C."/>
            <person name="Maheshwari M."/>
            <person name="Maheshwari R."/>
            <person name="Malloy K."/>
            <person name="Martinez E."/>
            <person name="Mathew T."/>
            <person name="Mercado I.C."/>
            <person name="Mercado C."/>
            <person name="Meyer B."/>
            <person name="Montgomery K."/>
            <person name="Morgan M.B."/>
            <person name="Munidasa M."/>
            <person name="Nazareth L.V."/>
            <person name="Nelson J."/>
            <person name="Ng B.M."/>
            <person name="Nguyen N.B."/>
            <person name="Nguyen P.Q."/>
            <person name="Nguyen T."/>
            <person name="Obregon M."/>
            <person name="Okwuonu G.O."/>
            <person name="Onwere C.G."/>
            <person name="Orozco G."/>
            <person name="Parra A."/>
            <person name="Patel S."/>
            <person name="Patil S."/>
            <person name="Perez A."/>
            <person name="Perez Y."/>
            <person name="Pham C."/>
            <person name="Primus E.L."/>
            <person name="Pu L.-L."/>
            <person name="Puazo M."/>
            <person name="Qin X."/>
            <person name="Quiroz J.B."/>
            <person name="Reese J."/>
            <person name="Richards S."/>
            <person name="Rives C.M."/>
            <person name="Robberts R."/>
            <person name="Ruiz S.J."/>
            <person name="Ruiz M.J."/>
            <person name="Santibanez J."/>
            <person name="Schneider B.W."/>
            <person name="Sisson I."/>
            <person name="Smith M."/>
            <person name="Sodergren E."/>
            <person name="Song X.-Z."/>
            <person name="Song B.B."/>
            <person name="Summersgill H."/>
            <person name="Thelus R."/>
            <person name="Thornton R.D."/>
            <person name="Trejos Z.Y."/>
            <person name="Usmani K."/>
            <person name="Vattathil S."/>
            <person name="Villasana D."/>
            <person name="Walker D.L."/>
            <person name="Wang S."/>
            <person name="Wang K."/>
            <person name="White C.S."/>
            <person name="Williams A.C."/>
            <person name="Williamson J."/>
            <person name="Wilson K."/>
            <person name="Woghiren I.O."/>
            <person name="Woodworth J.R."/>
            <person name="Worley K.C."/>
            <person name="Wright R.A."/>
            <person name="Wu W."/>
            <person name="Young L."/>
            <person name="Zhang L."/>
            <person name="Zhang J."/>
            <person name="Zhu Y."/>
            <person name="Muzny D.M."/>
            <person name="Weinstock G."/>
            <person name="Gibbs R.A."/>
        </authorList>
    </citation>
    <scope>NUCLEOTIDE SEQUENCE [LARGE SCALE GENOMIC DNA]</scope>
    <source>
        <strain evidence="6">LSR1</strain>
    </source>
</reference>
<dbReference type="FunFam" id="1.25.40.420:FF:000001">
    <property type="entry name" value="Kelch-like family member 12"/>
    <property type="match status" value="2"/>
</dbReference>